<feature type="domain" description="Teneurin-like YD-shell" evidence="3">
    <location>
        <begin position="47"/>
        <end position="127"/>
    </location>
</feature>
<keyword evidence="1" id="KW-0677">Repeat</keyword>
<dbReference type="KEGG" id="knv:Pan216_35510"/>
<evidence type="ECO:0000256" key="1">
    <source>
        <dbReference type="ARBA" id="ARBA00022737"/>
    </source>
</evidence>
<feature type="compositionally biased region" description="Basic and acidic residues" evidence="2">
    <location>
        <begin position="168"/>
        <end position="177"/>
    </location>
</feature>
<dbReference type="Pfam" id="PF25023">
    <property type="entry name" value="TEN_YD-shell"/>
    <property type="match status" value="1"/>
</dbReference>
<proteinExistence type="predicted"/>
<dbReference type="Gene3D" id="2.180.10.10">
    <property type="entry name" value="RHS repeat-associated core"/>
    <property type="match status" value="1"/>
</dbReference>
<reference evidence="4 5" key="1">
    <citation type="submission" date="2019-02" db="EMBL/GenBank/DDBJ databases">
        <title>Deep-cultivation of Planctomycetes and their phenomic and genomic characterization uncovers novel biology.</title>
        <authorList>
            <person name="Wiegand S."/>
            <person name="Jogler M."/>
            <person name="Boedeker C."/>
            <person name="Pinto D."/>
            <person name="Vollmers J."/>
            <person name="Rivas-Marin E."/>
            <person name="Kohn T."/>
            <person name="Peeters S.H."/>
            <person name="Heuer A."/>
            <person name="Rast P."/>
            <person name="Oberbeckmann S."/>
            <person name="Bunk B."/>
            <person name="Jeske O."/>
            <person name="Meyerdierks A."/>
            <person name="Storesund J.E."/>
            <person name="Kallscheuer N."/>
            <person name="Luecker S."/>
            <person name="Lage O.M."/>
            <person name="Pohl T."/>
            <person name="Merkel B.J."/>
            <person name="Hornburger P."/>
            <person name="Mueller R.-W."/>
            <person name="Bruemmer F."/>
            <person name="Labrenz M."/>
            <person name="Spormann A.M."/>
            <person name="Op den Camp H."/>
            <person name="Overmann J."/>
            <person name="Amann R."/>
            <person name="Jetten M.S.M."/>
            <person name="Mascher T."/>
            <person name="Medema M.H."/>
            <person name="Devos D.P."/>
            <person name="Kaster A.-K."/>
            <person name="Ovreas L."/>
            <person name="Rohde M."/>
            <person name="Galperin M.Y."/>
            <person name="Jogler C."/>
        </authorList>
    </citation>
    <scope>NUCLEOTIDE SEQUENCE [LARGE SCALE GENOMIC DNA]</scope>
    <source>
        <strain evidence="4 5">Pan216</strain>
    </source>
</reference>
<evidence type="ECO:0000256" key="2">
    <source>
        <dbReference type="SAM" id="MobiDB-lite"/>
    </source>
</evidence>
<evidence type="ECO:0000313" key="4">
    <source>
        <dbReference type="EMBL" id="QDU62684.1"/>
    </source>
</evidence>
<gene>
    <name evidence="4" type="ORF">Pan216_35510</name>
</gene>
<protein>
    <recommendedName>
        <fullName evidence="3">Teneurin-like YD-shell domain-containing protein</fullName>
    </recommendedName>
</protein>
<dbReference type="RefSeq" id="WP_145259595.1">
    <property type="nucleotide sequence ID" value="NZ_CP036279.1"/>
</dbReference>
<dbReference type="EMBL" id="CP036279">
    <property type="protein sequence ID" value="QDU62684.1"/>
    <property type="molecule type" value="Genomic_DNA"/>
</dbReference>
<feature type="region of interest" description="Disordered" evidence="2">
    <location>
        <begin position="154"/>
        <end position="200"/>
    </location>
</feature>
<dbReference type="OrthoDB" id="258408at2"/>
<sequence length="200" mass="21580">MGSGDRERPAVTSGNGVAEKRVDFAYNAIDQITQIDRYADLGGTQLVATTTAQFDTLGRITDLTHTNSTQTVDDLDFTFDNLHRITQIISDDGTADYTYDDYGQLLTATYTYQSNETYTYDLSGNVSVATVGWVAVGLGWLALVCREAEDARSQRGEGSVLAAGRSSARGERAERSEILPGGSSPSVLRAPREVASSKPH</sequence>
<dbReference type="AlphaFoldDB" id="A0A518B6T5"/>
<keyword evidence="5" id="KW-1185">Reference proteome</keyword>
<evidence type="ECO:0000259" key="3">
    <source>
        <dbReference type="Pfam" id="PF25023"/>
    </source>
</evidence>
<evidence type="ECO:0000313" key="5">
    <source>
        <dbReference type="Proteomes" id="UP000317093"/>
    </source>
</evidence>
<accession>A0A518B6T5</accession>
<dbReference type="InterPro" id="IPR056823">
    <property type="entry name" value="TEN-like_YD-shell"/>
</dbReference>
<dbReference type="Proteomes" id="UP000317093">
    <property type="component" value="Chromosome"/>
</dbReference>
<name>A0A518B6T5_9BACT</name>
<organism evidence="4 5">
    <name type="scientific">Kolteria novifilia</name>
    <dbReference type="NCBI Taxonomy" id="2527975"/>
    <lineage>
        <taxon>Bacteria</taxon>
        <taxon>Pseudomonadati</taxon>
        <taxon>Planctomycetota</taxon>
        <taxon>Planctomycetia</taxon>
        <taxon>Kolteriales</taxon>
        <taxon>Kolteriaceae</taxon>
        <taxon>Kolteria</taxon>
    </lineage>
</organism>